<protein>
    <submittedName>
        <fullName evidence="5">Heat shock protein Hsp20</fullName>
    </submittedName>
</protein>
<dbReference type="AlphaFoldDB" id="A0A1M4V364"/>
<dbReference type="EMBL" id="FQUS01000002">
    <property type="protein sequence ID" value="SHE63385.1"/>
    <property type="molecule type" value="Genomic_DNA"/>
</dbReference>
<dbReference type="InterPro" id="IPR007052">
    <property type="entry name" value="CS_dom"/>
</dbReference>
<feature type="domain" description="SHSP" evidence="3">
    <location>
        <begin position="32"/>
        <end position="142"/>
    </location>
</feature>
<evidence type="ECO:0000259" key="3">
    <source>
        <dbReference type="PROSITE" id="PS01031"/>
    </source>
</evidence>
<accession>A0A1M4V364</accession>
<dbReference type="PANTHER" id="PTHR11527">
    <property type="entry name" value="HEAT-SHOCK PROTEIN 20 FAMILY MEMBER"/>
    <property type="match status" value="1"/>
</dbReference>
<sequence>MTLARYNRSSDDLMSKRFSDIMDEFFNEAVSARRNNFTPSIDISETDNQFLISAELPGMKKEDININLENSRLTISGERSFKKEEEGKKFHRVETRYGSFNRSFQLPDNVDEESIEASYEDGLLNISIDKDEEKVKKQIEIS</sequence>
<dbReference type="InterPro" id="IPR031107">
    <property type="entry name" value="Small_HSP"/>
</dbReference>
<gene>
    <name evidence="5" type="ORF">SAMN05443144_102186</name>
</gene>
<keyword evidence="5" id="KW-0346">Stress response</keyword>
<reference evidence="5 6" key="1">
    <citation type="submission" date="2016-11" db="EMBL/GenBank/DDBJ databases">
        <authorList>
            <person name="Jaros S."/>
            <person name="Januszkiewicz K."/>
            <person name="Wedrychowicz H."/>
        </authorList>
    </citation>
    <scope>NUCLEOTIDE SEQUENCE [LARGE SCALE GENOMIC DNA]</scope>
    <source>
        <strain evidence="5 6">DSM 21986</strain>
    </source>
</reference>
<dbReference type="OrthoDB" id="9814487at2"/>
<dbReference type="Pfam" id="PF00011">
    <property type="entry name" value="HSP20"/>
    <property type="match status" value="1"/>
</dbReference>
<name>A0A1M4V364_9BACT</name>
<dbReference type="CDD" id="cd06464">
    <property type="entry name" value="ACD_sHsps-like"/>
    <property type="match status" value="1"/>
</dbReference>
<dbReference type="SUPFAM" id="SSF49764">
    <property type="entry name" value="HSP20-like chaperones"/>
    <property type="match status" value="1"/>
</dbReference>
<organism evidence="5 6">
    <name type="scientific">Fodinibius roseus</name>
    <dbReference type="NCBI Taxonomy" id="1194090"/>
    <lineage>
        <taxon>Bacteria</taxon>
        <taxon>Pseudomonadati</taxon>
        <taxon>Balneolota</taxon>
        <taxon>Balneolia</taxon>
        <taxon>Balneolales</taxon>
        <taxon>Balneolaceae</taxon>
        <taxon>Fodinibius</taxon>
    </lineage>
</organism>
<keyword evidence="6" id="KW-1185">Reference proteome</keyword>
<evidence type="ECO:0000256" key="1">
    <source>
        <dbReference type="PROSITE-ProRule" id="PRU00285"/>
    </source>
</evidence>
<evidence type="ECO:0000313" key="5">
    <source>
        <dbReference type="EMBL" id="SHE63385.1"/>
    </source>
</evidence>
<dbReference type="InterPro" id="IPR002068">
    <property type="entry name" value="A-crystallin/Hsp20_dom"/>
</dbReference>
<dbReference type="RefSeq" id="WP_073059310.1">
    <property type="nucleotide sequence ID" value="NZ_FQUS01000002.1"/>
</dbReference>
<evidence type="ECO:0000259" key="4">
    <source>
        <dbReference type="PROSITE" id="PS51203"/>
    </source>
</evidence>
<comment type="similarity">
    <text evidence="1 2">Belongs to the small heat shock protein (HSP20) family.</text>
</comment>
<evidence type="ECO:0000313" key="6">
    <source>
        <dbReference type="Proteomes" id="UP000184041"/>
    </source>
</evidence>
<dbReference type="PROSITE" id="PS01031">
    <property type="entry name" value="SHSP"/>
    <property type="match status" value="1"/>
</dbReference>
<dbReference type="InterPro" id="IPR008978">
    <property type="entry name" value="HSP20-like_chaperone"/>
</dbReference>
<dbReference type="PROSITE" id="PS51203">
    <property type="entry name" value="CS"/>
    <property type="match status" value="1"/>
</dbReference>
<dbReference type="Gene3D" id="2.60.40.790">
    <property type="match status" value="1"/>
</dbReference>
<dbReference type="STRING" id="1194090.SAMN05443144_102186"/>
<feature type="domain" description="CS" evidence="4">
    <location>
        <begin position="36"/>
        <end position="142"/>
    </location>
</feature>
<evidence type="ECO:0000256" key="2">
    <source>
        <dbReference type="RuleBase" id="RU003616"/>
    </source>
</evidence>
<proteinExistence type="inferred from homology"/>
<dbReference type="Proteomes" id="UP000184041">
    <property type="component" value="Unassembled WGS sequence"/>
</dbReference>